<accession>A0A4C1ULG9</accession>
<sequence length="109" mass="12366">MPADASLFALCPDSSAVVLLGSQVNKKPNKNLKYSLDTMEYKVLVKSILDLFKRLKRKIWRERFLIAAPAPSERPCPDLPGPQKVHTDELCYRFFLAGDSFVYIGICIF</sequence>
<proteinExistence type="predicted"/>
<protein>
    <submittedName>
        <fullName evidence="1">Uncharacterized protein</fullName>
    </submittedName>
</protein>
<reference evidence="1 2" key="1">
    <citation type="journal article" date="2019" name="Commun. Biol.">
        <title>The bagworm genome reveals a unique fibroin gene that provides high tensile strength.</title>
        <authorList>
            <person name="Kono N."/>
            <person name="Nakamura H."/>
            <person name="Ohtoshi R."/>
            <person name="Tomita M."/>
            <person name="Numata K."/>
            <person name="Arakawa K."/>
        </authorList>
    </citation>
    <scope>NUCLEOTIDE SEQUENCE [LARGE SCALE GENOMIC DNA]</scope>
</reference>
<evidence type="ECO:0000313" key="1">
    <source>
        <dbReference type="EMBL" id="GBP27313.1"/>
    </source>
</evidence>
<evidence type="ECO:0000313" key="2">
    <source>
        <dbReference type="Proteomes" id="UP000299102"/>
    </source>
</evidence>
<organism evidence="1 2">
    <name type="scientific">Eumeta variegata</name>
    <name type="common">Bagworm moth</name>
    <name type="synonym">Eumeta japonica</name>
    <dbReference type="NCBI Taxonomy" id="151549"/>
    <lineage>
        <taxon>Eukaryota</taxon>
        <taxon>Metazoa</taxon>
        <taxon>Ecdysozoa</taxon>
        <taxon>Arthropoda</taxon>
        <taxon>Hexapoda</taxon>
        <taxon>Insecta</taxon>
        <taxon>Pterygota</taxon>
        <taxon>Neoptera</taxon>
        <taxon>Endopterygota</taxon>
        <taxon>Lepidoptera</taxon>
        <taxon>Glossata</taxon>
        <taxon>Ditrysia</taxon>
        <taxon>Tineoidea</taxon>
        <taxon>Psychidae</taxon>
        <taxon>Oiketicinae</taxon>
        <taxon>Eumeta</taxon>
    </lineage>
</organism>
<name>A0A4C1ULG9_EUMVA</name>
<dbReference type="AlphaFoldDB" id="A0A4C1ULG9"/>
<dbReference type="EMBL" id="BGZK01000192">
    <property type="protein sequence ID" value="GBP27313.1"/>
    <property type="molecule type" value="Genomic_DNA"/>
</dbReference>
<gene>
    <name evidence="1" type="ORF">EVAR_18784_1</name>
</gene>
<dbReference type="Proteomes" id="UP000299102">
    <property type="component" value="Unassembled WGS sequence"/>
</dbReference>
<comment type="caution">
    <text evidence="1">The sequence shown here is derived from an EMBL/GenBank/DDBJ whole genome shotgun (WGS) entry which is preliminary data.</text>
</comment>
<keyword evidence="2" id="KW-1185">Reference proteome</keyword>